<keyword evidence="7" id="KW-0274">FAD</keyword>
<dbReference type="STRING" id="1196081.A0A364LBV9"/>
<keyword evidence="11 14" id="KW-0408">Iron</keyword>
<reference evidence="18 19" key="1">
    <citation type="journal article" date="2017" name="Biotechnol. Biofuels">
        <title>Differential beta-glucosidase expression as a function of carbon source availability in Talaromyces amestolkiae: a genomic and proteomic approach.</title>
        <authorList>
            <person name="de Eugenio L.I."/>
            <person name="Mendez-Liter J.A."/>
            <person name="Nieto-Dominguez M."/>
            <person name="Alonso L."/>
            <person name="Gil-Munoz J."/>
            <person name="Barriuso J."/>
            <person name="Prieto A."/>
            <person name="Martinez M.J."/>
        </authorList>
    </citation>
    <scope>NUCLEOTIDE SEQUENCE [LARGE SCALE GENOMIC DNA]</scope>
    <source>
        <strain evidence="18 19">CIB</strain>
    </source>
</reference>
<keyword evidence="6 14" id="KW-0479">Metal-binding</keyword>
<comment type="caution">
    <text evidence="18">The sequence shown here is derived from an EMBL/GenBank/DDBJ whole genome shotgun (WGS) entry which is preliminary data.</text>
</comment>
<dbReference type="GO" id="GO:0005737">
    <property type="term" value="C:cytoplasm"/>
    <property type="evidence" value="ECO:0007669"/>
    <property type="project" value="TreeGrafter"/>
</dbReference>
<evidence type="ECO:0000256" key="2">
    <source>
        <dbReference type="ARBA" id="ARBA00004704"/>
    </source>
</evidence>
<dbReference type="Gene3D" id="2.60.120.10">
    <property type="entry name" value="Jelly Rolls"/>
    <property type="match status" value="1"/>
</dbReference>
<dbReference type="EMBL" id="MIKG01000023">
    <property type="protein sequence ID" value="RAO73253.1"/>
    <property type="molecule type" value="Genomic_DNA"/>
</dbReference>
<evidence type="ECO:0000256" key="11">
    <source>
        <dbReference type="ARBA" id="ARBA00023004"/>
    </source>
</evidence>
<keyword evidence="10" id="KW-0560">Oxidoreductase</keyword>
<feature type="binding site" evidence="14">
    <location>
        <position position="382"/>
    </location>
    <ligand>
        <name>Fe cation</name>
        <dbReference type="ChEBI" id="CHEBI:24875"/>
    </ligand>
</feature>
<evidence type="ECO:0000256" key="4">
    <source>
        <dbReference type="ARBA" id="ARBA00013127"/>
    </source>
</evidence>
<evidence type="ECO:0000256" key="3">
    <source>
        <dbReference type="ARBA" id="ARBA00007757"/>
    </source>
</evidence>
<evidence type="ECO:0000313" key="18">
    <source>
        <dbReference type="EMBL" id="RAO73253.1"/>
    </source>
</evidence>
<comment type="similarity">
    <text evidence="3">Belongs to the homogentisate dioxygenase family.</text>
</comment>
<feature type="binding site" evidence="14">
    <location>
        <position position="413"/>
    </location>
    <ligand>
        <name>homogentisate</name>
        <dbReference type="ChEBI" id="CHEBI:16169"/>
    </ligand>
</feature>
<dbReference type="SUPFAM" id="SSF54373">
    <property type="entry name" value="FAD-linked reductases, C-terminal domain"/>
    <property type="match status" value="1"/>
</dbReference>
<dbReference type="EC" id="1.13.11.5" evidence="4"/>
<dbReference type="SUPFAM" id="SSF51905">
    <property type="entry name" value="FAD/NAD(P)-binding domain"/>
    <property type="match status" value="1"/>
</dbReference>
<evidence type="ECO:0000259" key="17">
    <source>
        <dbReference type="Pfam" id="PF20510"/>
    </source>
</evidence>
<name>A0A364LBV9_TALAM</name>
<dbReference type="SUPFAM" id="SSF51182">
    <property type="entry name" value="RmlC-like cupins"/>
    <property type="match status" value="1"/>
</dbReference>
<keyword evidence="5" id="KW-0285">Flavoprotein</keyword>
<evidence type="ECO:0000256" key="6">
    <source>
        <dbReference type="ARBA" id="ARBA00022723"/>
    </source>
</evidence>
<organism evidence="18 19">
    <name type="scientific">Talaromyces amestolkiae</name>
    <dbReference type="NCBI Taxonomy" id="1196081"/>
    <lineage>
        <taxon>Eukaryota</taxon>
        <taxon>Fungi</taxon>
        <taxon>Dikarya</taxon>
        <taxon>Ascomycota</taxon>
        <taxon>Pezizomycotina</taxon>
        <taxon>Eurotiomycetes</taxon>
        <taxon>Eurotiomycetidae</taxon>
        <taxon>Eurotiales</taxon>
        <taxon>Trichocomaceae</taxon>
        <taxon>Talaromyces</taxon>
        <taxon>Talaromyces sect. Talaromyces</taxon>
    </lineage>
</organism>
<keyword evidence="19" id="KW-1185">Reference proteome</keyword>
<evidence type="ECO:0000256" key="10">
    <source>
        <dbReference type="ARBA" id="ARBA00023002"/>
    </source>
</evidence>
<keyword evidence="9" id="KW-0223">Dioxygenase</keyword>
<dbReference type="RefSeq" id="XP_040737767.1">
    <property type="nucleotide sequence ID" value="XM_040882162.1"/>
</dbReference>
<keyword evidence="12" id="KW-0585">Phenylalanine catabolism</keyword>
<dbReference type="PANTHER" id="PTHR11056:SF5">
    <property type="entry name" value="HOMOGENTISATE 1,2-DIOXYGENASE"/>
    <property type="match status" value="1"/>
</dbReference>
<dbReference type="UniPathway" id="UPA00139">
    <property type="reaction ID" value="UER00339"/>
</dbReference>
<evidence type="ECO:0000259" key="16">
    <source>
        <dbReference type="Pfam" id="PF04209"/>
    </source>
</evidence>
<dbReference type="InterPro" id="IPR005708">
    <property type="entry name" value="Homogentis_dOase"/>
</dbReference>
<dbReference type="CDD" id="cd07000">
    <property type="entry name" value="cupin_HGO_N"/>
    <property type="match status" value="1"/>
</dbReference>
<evidence type="ECO:0000259" key="15">
    <source>
        <dbReference type="Pfam" id="PF01494"/>
    </source>
</evidence>
<sequence length="851" mass="94307">MASNGASVQKIAASKSGIARPFNWADYKTTKPTRPEDPYSYLYGFGNEHQSELIPEALPVGQNSPQKCRYGLYAEQVTGSSFAASRATMRRAFLYRRRPSAVHEAYKKVAANPTLKANFLPTDKSLHTVPSQLSWKAFQIPSIDDGLIDFTQGLHTLGGSGHPNLREGIAYHIFTINSSMSSKAFVNVDGDFLIVPQDGHLDITTEFGHLYLQPSEICVIHRGIRFKVDIVQENSPAGARGYVIETWGAAWELPELGPLGGYGLANSRDFLFPTADIDTTTGPWTVITKKLDEYYACSQSHSPFDVVAWHGNYIPYKYDLTKFVAHNTVTVDHTDPSINTVLTAKSRDPDAPLCDFLVFGPRWDVAQNTFRPPYFHRNCASEFLAKIYGQPGGGRSEIFVPGGASYESGFTPHGNADARTMAAANMELKPMRVAEGQLTIMLESCRSLLFTDWALEGSGVILAQDIPADAWDLVPDRFGEDKEALEKLKALGKVGAGIFLGGNATRILCDWGLREKLEESTLELDRTRYLNMQGDEVNCTDYSDLRQQVGYPFWLLHRADLHGALLEKAQGLGIELIMGVSVKNYDWNKPAVLLDDGDIMPADVIVAADGYRSSARRNMLGNLSKPRFSGNSAFRALIPCAELAQLPQLSKFIRIEERTSFVWVGPGAHIVGYPIRKGEYFNIVLTQKAVQFALDDDKYVVNADPVGIIDLYKDWDPNLVKILRHLPPQNVLEWKLCDLDPLETWVFPGEKLCLMGDACHAMLPSAAQGAAMGIEDGVVFAELLAKAQSLSDIGPQLRVYHQLRAGRVRDILEQARADSQKWHAEKPNPGVSTLWSWKYDAKEAARKFPGV</sequence>
<dbReference type="GO" id="GO:0006572">
    <property type="term" value="P:L-tyrosine catabolic process"/>
    <property type="evidence" value="ECO:0007669"/>
    <property type="project" value="UniProtKB-KW"/>
</dbReference>
<comment type="cofactor">
    <cofactor evidence="1 14">
        <name>Fe cation</name>
        <dbReference type="ChEBI" id="CHEBI:24875"/>
    </cofactor>
</comment>
<evidence type="ECO:0000256" key="7">
    <source>
        <dbReference type="ARBA" id="ARBA00022827"/>
    </source>
</evidence>
<protein>
    <recommendedName>
        <fullName evidence="4">homogentisate 1,2-dioxygenase</fullName>
        <ecNumber evidence="4">1.13.11.5</ecNumber>
    </recommendedName>
</protein>
<evidence type="ECO:0000256" key="13">
    <source>
        <dbReference type="PIRSR" id="PIRSR605708-1"/>
    </source>
</evidence>
<proteinExistence type="inferred from homology"/>
<dbReference type="Pfam" id="PF01494">
    <property type="entry name" value="FAD_binding_3"/>
    <property type="match status" value="1"/>
</dbReference>
<keyword evidence="8" id="KW-0828">Tyrosine catabolism</keyword>
<feature type="binding site" evidence="14">
    <location>
        <position position="413"/>
    </location>
    <ligand>
        <name>Fe cation</name>
        <dbReference type="ChEBI" id="CHEBI:24875"/>
    </ligand>
</feature>
<dbReference type="Pfam" id="PF20510">
    <property type="entry name" value="HgmA_N"/>
    <property type="match status" value="1"/>
</dbReference>
<evidence type="ECO:0000256" key="5">
    <source>
        <dbReference type="ARBA" id="ARBA00022630"/>
    </source>
</evidence>
<dbReference type="InterPro" id="IPR046451">
    <property type="entry name" value="HgmA_C"/>
</dbReference>
<evidence type="ECO:0000256" key="14">
    <source>
        <dbReference type="PIRSR" id="PIRSR605708-2"/>
    </source>
</evidence>
<gene>
    <name evidence="18" type="ORF">BHQ10_009265</name>
</gene>
<evidence type="ECO:0000313" key="19">
    <source>
        <dbReference type="Proteomes" id="UP000249363"/>
    </source>
</evidence>
<dbReference type="Gene3D" id="3.50.50.60">
    <property type="entry name" value="FAD/NAD(P)-binding domain"/>
    <property type="match status" value="1"/>
</dbReference>
<evidence type="ECO:0000256" key="9">
    <source>
        <dbReference type="ARBA" id="ARBA00022964"/>
    </source>
</evidence>
<dbReference type="AlphaFoldDB" id="A0A364LBV9"/>
<comment type="pathway">
    <text evidence="2">Amino-acid degradation; L-phenylalanine degradation; acetoacetate and fumarate from L-phenylalanine: step 4/6.</text>
</comment>
<dbReference type="GO" id="GO:0004411">
    <property type="term" value="F:homogentisate 1,2-dioxygenase activity"/>
    <property type="evidence" value="ECO:0007669"/>
    <property type="project" value="UniProtKB-EC"/>
</dbReference>
<dbReference type="GO" id="GO:0046872">
    <property type="term" value="F:metal ion binding"/>
    <property type="evidence" value="ECO:0007669"/>
    <property type="project" value="UniProtKB-KW"/>
</dbReference>
<dbReference type="FunFam" id="2.60.120.10:FF:000034">
    <property type="entry name" value="Homogentisate 1,2-dioxygenase"/>
    <property type="match status" value="1"/>
</dbReference>
<feature type="domain" description="Homogentisate 1,2-dioxygenase N-terminal" evidence="17">
    <location>
        <begin position="41"/>
        <end position="320"/>
    </location>
</feature>
<accession>A0A364LBV9</accession>
<dbReference type="Pfam" id="PF04209">
    <property type="entry name" value="HgmA_C"/>
    <property type="match status" value="1"/>
</dbReference>
<dbReference type="GO" id="GO:0071949">
    <property type="term" value="F:FAD binding"/>
    <property type="evidence" value="ECO:0007669"/>
    <property type="project" value="InterPro"/>
</dbReference>
<dbReference type="InterPro" id="IPR002938">
    <property type="entry name" value="FAD-bd"/>
</dbReference>
<dbReference type="PRINTS" id="PR00420">
    <property type="entry name" value="RNGMNOXGNASE"/>
</dbReference>
<dbReference type="GeneID" id="63798479"/>
<evidence type="ECO:0000256" key="1">
    <source>
        <dbReference type="ARBA" id="ARBA00001962"/>
    </source>
</evidence>
<dbReference type="InterPro" id="IPR046452">
    <property type="entry name" value="HgmA_N"/>
</dbReference>
<dbReference type="InterPro" id="IPR011051">
    <property type="entry name" value="RmlC_Cupin_sf"/>
</dbReference>
<dbReference type="InterPro" id="IPR014710">
    <property type="entry name" value="RmlC-like_jellyroll"/>
</dbReference>
<dbReference type="InterPro" id="IPR036188">
    <property type="entry name" value="FAD/NAD-bd_sf"/>
</dbReference>
<evidence type="ECO:0000256" key="8">
    <source>
        <dbReference type="ARBA" id="ARBA00022878"/>
    </source>
</evidence>
<feature type="domain" description="Homogentisate 1,2-dioxygenase C-terminal" evidence="16">
    <location>
        <begin position="322"/>
        <end position="456"/>
    </location>
</feature>
<dbReference type="PANTHER" id="PTHR11056">
    <property type="entry name" value="HOMOGENTISATE 1,2-DIOXYGENASE"/>
    <property type="match status" value="1"/>
</dbReference>
<dbReference type="Proteomes" id="UP000249363">
    <property type="component" value="Unassembled WGS sequence"/>
</dbReference>
<dbReference type="GO" id="GO:0006559">
    <property type="term" value="P:L-phenylalanine catabolic process"/>
    <property type="evidence" value="ECO:0007669"/>
    <property type="project" value="UniProtKB-UniPathway"/>
</dbReference>
<feature type="binding site" evidence="14">
    <location>
        <position position="376"/>
    </location>
    <ligand>
        <name>Fe cation</name>
        <dbReference type="ChEBI" id="CHEBI:24875"/>
    </ligand>
</feature>
<feature type="domain" description="FAD-binding" evidence="15">
    <location>
        <begin position="751"/>
        <end position="813"/>
    </location>
</feature>
<feature type="active site" description="Proton acceptor" evidence="13">
    <location>
        <position position="333"/>
    </location>
</feature>
<dbReference type="OrthoDB" id="16820at2759"/>
<evidence type="ECO:0000256" key="12">
    <source>
        <dbReference type="ARBA" id="ARBA00023232"/>
    </source>
</evidence>